<dbReference type="InterPro" id="IPR051323">
    <property type="entry name" value="AtsK-like"/>
</dbReference>
<comment type="caution">
    <text evidence="6">The sequence shown here is derived from an EMBL/GenBank/DDBJ whole genome shotgun (WGS) entry which is preliminary data.</text>
</comment>
<dbReference type="RefSeq" id="WP_216878910.1">
    <property type="nucleotide sequence ID" value="NZ_JAERQM010000010.1"/>
</dbReference>
<keyword evidence="7" id="KW-1185">Reference proteome</keyword>
<reference evidence="6 7" key="1">
    <citation type="submission" date="2021-01" db="EMBL/GenBank/DDBJ databases">
        <title>Roseomonas sp. nov, a bacterium isolated from an oil production mixture in Yumen Oilfield.</title>
        <authorList>
            <person name="Wu D."/>
        </authorList>
    </citation>
    <scope>NUCLEOTIDE SEQUENCE [LARGE SCALE GENOMIC DNA]</scope>
    <source>
        <strain evidence="6 7">ROY-5-3</strain>
    </source>
</reference>
<dbReference type="EMBL" id="JAERQM010000010">
    <property type="protein sequence ID" value="MBU8546887.1"/>
    <property type="molecule type" value="Genomic_DNA"/>
</dbReference>
<dbReference type="GO" id="GO:0051213">
    <property type="term" value="F:dioxygenase activity"/>
    <property type="evidence" value="ECO:0007669"/>
    <property type="project" value="UniProtKB-KW"/>
</dbReference>
<evidence type="ECO:0000256" key="3">
    <source>
        <dbReference type="ARBA" id="ARBA00022964"/>
    </source>
</evidence>
<proteinExistence type="inferred from homology"/>
<dbReference type="Proteomes" id="UP000689967">
    <property type="component" value="Unassembled WGS sequence"/>
</dbReference>
<gene>
    <name evidence="6" type="ORF">JJQ90_24420</name>
</gene>
<evidence type="ECO:0000256" key="2">
    <source>
        <dbReference type="ARBA" id="ARBA00022723"/>
    </source>
</evidence>
<evidence type="ECO:0000256" key="4">
    <source>
        <dbReference type="ARBA" id="ARBA00023004"/>
    </source>
</evidence>
<evidence type="ECO:0000313" key="7">
    <source>
        <dbReference type="Proteomes" id="UP000689967"/>
    </source>
</evidence>
<keyword evidence="3 6" id="KW-0560">Oxidoreductase</keyword>
<sequence length="295" mass="33051">MLKEALVEAPARIRAVPTGGALGADIHGFDPAKLTDEAMETVRQALLDHLVIRIRDTNIDDEAFERFGARFGELLPSPDFTRSRPVYLENARYVTIISNVTEDGQPIGEHGDGELHWHTDLAFTDTPSALTMLLAREVPPSGGNTSFANMYSAYEVLPPETKARIARLRMKHQASHNAQGGRRPGYKDIETDDVREMPGPIHPIVRTHPLTGRKALYLGRRFGAYIPGLPLAQSEALCDELFATANDPARVWSQSWRVGDLVIWDNRCTMHRREAFTGQGRRRMHRLTTRGERPV</sequence>
<evidence type="ECO:0000259" key="5">
    <source>
        <dbReference type="Pfam" id="PF02668"/>
    </source>
</evidence>
<feature type="domain" description="TauD/TfdA-like" evidence="5">
    <location>
        <begin position="19"/>
        <end position="288"/>
    </location>
</feature>
<organism evidence="6 7">
    <name type="scientific">Falsiroseomonas oleicola</name>
    <dbReference type="NCBI Taxonomy" id="2801474"/>
    <lineage>
        <taxon>Bacteria</taxon>
        <taxon>Pseudomonadati</taxon>
        <taxon>Pseudomonadota</taxon>
        <taxon>Alphaproteobacteria</taxon>
        <taxon>Acetobacterales</taxon>
        <taxon>Roseomonadaceae</taxon>
        <taxon>Falsiroseomonas</taxon>
    </lineage>
</organism>
<keyword evidence="3 6" id="KW-0223">Dioxygenase</keyword>
<keyword evidence="2" id="KW-0479">Metal-binding</keyword>
<name>A0ABS6HDV9_9PROT</name>
<accession>A0ABS6HDV9</accession>
<dbReference type="InterPro" id="IPR003819">
    <property type="entry name" value="TauD/TfdA-like"/>
</dbReference>
<protein>
    <submittedName>
        <fullName evidence="6">TauD/TfdA family dioxygenase</fullName>
    </submittedName>
</protein>
<dbReference type="PANTHER" id="PTHR30468">
    <property type="entry name" value="ALPHA-KETOGLUTARATE-DEPENDENT SULFONATE DIOXYGENASE"/>
    <property type="match status" value="1"/>
</dbReference>
<evidence type="ECO:0000313" key="6">
    <source>
        <dbReference type="EMBL" id="MBU8546887.1"/>
    </source>
</evidence>
<comment type="similarity">
    <text evidence="1">Belongs to the TfdA dioxygenase family.</text>
</comment>
<evidence type="ECO:0000256" key="1">
    <source>
        <dbReference type="ARBA" id="ARBA00005896"/>
    </source>
</evidence>
<keyword evidence="4" id="KW-0408">Iron</keyword>
<dbReference type="PANTHER" id="PTHR30468:SF1">
    <property type="entry name" value="ALPHA-KETOGLUTARATE-DEPENDENT SULFONATE DIOXYGENASE"/>
    <property type="match status" value="1"/>
</dbReference>
<dbReference type="Pfam" id="PF02668">
    <property type="entry name" value="TauD"/>
    <property type="match status" value="1"/>
</dbReference>